<sequence length="350" mass="36965">MRDHPIRSRRRPRAVAVLAVAALMAALGTVGAIGGPGASPAYAAADDTESPTAPGPIAVVASGTTWLELTWAASTDNVGVVGYAVSARFEDNGRTWSTDTTSIRITDLGPSRTYIFSVAGLDAAGNRSPSSPTLRLTMAPGDDQAPSAPGQPVAYDVAATLVWLRWAPSVENVVLDRYEVYRVDAGGQLTLVRELYQFPPRPTDTQVSGLSPSTTYTFVVRARDEAGNWSALSPPVTVTTLPPPPSCAVRTVVRQRSGGFVAYVSVSNTGTTAVNGWTMTWRFWASQELRALWGAQVIDRPNNGYLRVRNTGHNAVIRPGGTVSLGVVATGTQLPEEVTLNGGTCVVADE</sequence>
<keyword evidence="9" id="KW-1185">Reference proteome</keyword>
<dbReference type="OrthoDB" id="2662392at2"/>
<keyword evidence="2" id="KW-0378">Hydrolase</keyword>
<dbReference type="Gene3D" id="2.60.40.290">
    <property type="match status" value="1"/>
</dbReference>
<dbReference type="InterPro" id="IPR036116">
    <property type="entry name" value="FN3_sf"/>
</dbReference>
<dbReference type="eggNOG" id="COG5297">
    <property type="taxonomic scope" value="Bacteria"/>
</dbReference>
<dbReference type="SUPFAM" id="SSF49384">
    <property type="entry name" value="Carbohydrate-binding domain"/>
    <property type="match status" value="1"/>
</dbReference>
<feature type="domain" description="Fibronectin type-III" evidence="6">
    <location>
        <begin position="148"/>
        <end position="243"/>
    </location>
</feature>
<dbReference type="InterPro" id="IPR001919">
    <property type="entry name" value="CBD2"/>
</dbReference>
<protein>
    <submittedName>
        <fullName evidence="8">Cellulose-binding protein</fullName>
    </submittedName>
</protein>
<dbReference type="InterPro" id="IPR003961">
    <property type="entry name" value="FN3_dom"/>
</dbReference>
<dbReference type="CDD" id="cd00063">
    <property type="entry name" value="FN3"/>
    <property type="match status" value="2"/>
</dbReference>
<feature type="domain" description="CBM2" evidence="7">
    <location>
        <begin position="240"/>
        <end position="348"/>
    </location>
</feature>
<dbReference type="Pfam" id="PF00553">
    <property type="entry name" value="CBM_2"/>
    <property type="match status" value="1"/>
</dbReference>
<dbReference type="GO" id="GO:0016020">
    <property type="term" value="C:membrane"/>
    <property type="evidence" value="ECO:0007669"/>
    <property type="project" value="UniProtKB-SubCell"/>
</dbReference>
<feature type="chain" id="PRO_5003630934" evidence="5">
    <location>
        <begin position="33"/>
        <end position="350"/>
    </location>
</feature>
<dbReference type="InterPro" id="IPR012291">
    <property type="entry name" value="CBM2_carb-bd_dom_sf"/>
</dbReference>
<evidence type="ECO:0000256" key="3">
    <source>
        <dbReference type="ARBA" id="ARBA00023326"/>
    </source>
</evidence>
<dbReference type="EMBL" id="CAIE01000033">
    <property type="protein sequence ID" value="CCH19302.1"/>
    <property type="molecule type" value="Genomic_DNA"/>
</dbReference>
<dbReference type="GO" id="GO:0000272">
    <property type="term" value="P:polysaccharide catabolic process"/>
    <property type="evidence" value="ECO:0007669"/>
    <property type="project" value="UniProtKB-KW"/>
</dbReference>
<dbReference type="SUPFAM" id="SSF49265">
    <property type="entry name" value="Fibronectin type III"/>
    <property type="match status" value="1"/>
</dbReference>
<accession>I0L655</accession>
<organism evidence="8 9">
    <name type="scientific">Micromonospora lupini str. Lupac 08</name>
    <dbReference type="NCBI Taxonomy" id="1150864"/>
    <lineage>
        <taxon>Bacteria</taxon>
        <taxon>Bacillati</taxon>
        <taxon>Actinomycetota</taxon>
        <taxon>Actinomycetes</taxon>
        <taxon>Micromonosporales</taxon>
        <taxon>Micromonosporaceae</taxon>
        <taxon>Micromonospora</taxon>
    </lineage>
</organism>
<dbReference type="InterPro" id="IPR008965">
    <property type="entry name" value="CBM2/CBM3_carb-bd_dom_sf"/>
</dbReference>
<evidence type="ECO:0000256" key="5">
    <source>
        <dbReference type="SAM" id="SignalP"/>
    </source>
</evidence>
<dbReference type="SMART" id="SM00060">
    <property type="entry name" value="FN3"/>
    <property type="match status" value="2"/>
</dbReference>
<dbReference type="GO" id="GO:0004553">
    <property type="term" value="F:hydrolase activity, hydrolyzing O-glycosyl compounds"/>
    <property type="evidence" value="ECO:0007669"/>
    <property type="project" value="InterPro"/>
</dbReference>
<dbReference type="GO" id="GO:0030247">
    <property type="term" value="F:polysaccharide binding"/>
    <property type="evidence" value="ECO:0007669"/>
    <property type="project" value="UniProtKB-UniRule"/>
</dbReference>
<proteinExistence type="predicted"/>
<dbReference type="PROSITE" id="PS50853">
    <property type="entry name" value="FN3"/>
    <property type="match status" value="2"/>
</dbReference>
<dbReference type="Pfam" id="PF00041">
    <property type="entry name" value="fn3"/>
    <property type="match status" value="2"/>
</dbReference>
<evidence type="ECO:0000256" key="2">
    <source>
        <dbReference type="ARBA" id="ARBA00023295"/>
    </source>
</evidence>
<dbReference type="Proteomes" id="UP000003448">
    <property type="component" value="Unassembled WGS sequence"/>
</dbReference>
<dbReference type="Gene3D" id="2.60.40.10">
    <property type="entry name" value="Immunoglobulins"/>
    <property type="match status" value="2"/>
</dbReference>
<evidence type="ECO:0000256" key="4">
    <source>
        <dbReference type="SAM" id="MobiDB-lite"/>
    </source>
</evidence>
<evidence type="ECO:0000313" key="8">
    <source>
        <dbReference type="EMBL" id="CCH19302.1"/>
    </source>
</evidence>
<evidence type="ECO:0000259" key="6">
    <source>
        <dbReference type="PROSITE" id="PS50853"/>
    </source>
</evidence>
<keyword evidence="1" id="KW-0119">Carbohydrate metabolism</keyword>
<name>I0L655_9ACTN</name>
<keyword evidence="5" id="KW-0732">Signal</keyword>
<dbReference type="PANTHER" id="PTHR46957:SF3">
    <property type="entry name" value="CYTOKINE RECEPTOR"/>
    <property type="match status" value="1"/>
</dbReference>
<dbReference type="AlphaFoldDB" id="I0L655"/>
<dbReference type="RefSeq" id="WP_007461333.1">
    <property type="nucleotide sequence ID" value="NZ_HF570108.1"/>
</dbReference>
<feature type="domain" description="Fibronectin type-III" evidence="6">
    <location>
        <begin position="53"/>
        <end position="141"/>
    </location>
</feature>
<dbReference type="InterPro" id="IPR013783">
    <property type="entry name" value="Ig-like_fold"/>
</dbReference>
<evidence type="ECO:0000256" key="1">
    <source>
        <dbReference type="ARBA" id="ARBA00023277"/>
    </source>
</evidence>
<comment type="caution">
    <text evidence="8">The sequence shown here is derived from an EMBL/GenBank/DDBJ whole genome shotgun (WGS) entry which is preliminary data.</text>
</comment>
<evidence type="ECO:0000259" key="7">
    <source>
        <dbReference type="PROSITE" id="PS51173"/>
    </source>
</evidence>
<feature type="signal peptide" evidence="5">
    <location>
        <begin position="1"/>
        <end position="32"/>
    </location>
</feature>
<dbReference type="SMART" id="SM00637">
    <property type="entry name" value="CBD_II"/>
    <property type="match status" value="1"/>
</dbReference>
<keyword evidence="2" id="KW-0326">Glycosidase</keyword>
<feature type="region of interest" description="Disordered" evidence="4">
    <location>
        <begin position="126"/>
        <end position="150"/>
    </location>
</feature>
<gene>
    <name evidence="8" type="ORF">MILUP08_44220</name>
</gene>
<dbReference type="PANTHER" id="PTHR46957">
    <property type="entry name" value="CYTOKINE RECEPTOR"/>
    <property type="match status" value="1"/>
</dbReference>
<dbReference type="PROSITE" id="PS51173">
    <property type="entry name" value="CBM2"/>
    <property type="match status" value="1"/>
</dbReference>
<evidence type="ECO:0000313" key="9">
    <source>
        <dbReference type="Proteomes" id="UP000003448"/>
    </source>
</evidence>
<reference evidence="9" key="1">
    <citation type="journal article" date="2012" name="J. Bacteriol.">
        <title>Genome Sequence of Micromonospora lupini Lupac 08, Isolated from Root Nodules of Lupinus angustifolius.</title>
        <authorList>
            <person name="Alonso-Vega P."/>
            <person name="Normand P."/>
            <person name="Bacigalupe R."/>
            <person name="Pujic P."/>
            <person name="Lajus A."/>
            <person name="Vallenet D."/>
            <person name="Carro L."/>
            <person name="Coll P."/>
            <person name="Trujillo M.E."/>
        </authorList>
    </citation>
    <scope>NUCLEOTIDE SEQUENCE [LARGE SCALE GENOMIC DNA]</scope>
    <source>
        <strain evidence="9">Lupac 08</strain>
    </source>
</reference>
<dbReference type="InterPro" id="IPR050713">
    <property type="entry name" value="RTP_Phos/Ushers"/>
</dbReference>
<dbReference type="STRING" id="1150864.MILUP08_44220"/>
<keyword evidence="3" id="KW-0624">Polysaccharide degradation</keyword>